<gene>
    <name evidence="2" type="ORF">E0F88_14605</name>
</gene>
<evidence type="ECO:0008006" key="4">
    <source>
        <dbReference type="Google" id="ProtNLM"/>
    </source>
</evidence>
<dbReference type="Proteomes" id="UP000294850">
    <property type="component" value="Unassembled WGS sequence"/>
</dbReference>
<evidence type="ECO:0000313" key="3">
    <source>
        <dbReference type="Proteomes" id="UP000294850"/>
    </source>
</evidence>
<dbReference type="EMBL" id="SMFL01000005">
    <property type="protein sequence ID" value="TDE14429.1"/>
    <property type="molecule type" value="Genomic_DNA"/>
</dbReference>
<sequence>MKTNQRLRNSLKAGIFATALFCSSTLFAQVKIGDNPTSIAVGSALEIESTTKGLRMPQVALTSTIVFAPVAGSGSAATSPGMAVFNSNSAMVSGTASNGQLYTSYGSGEYYWDGFGWVSKNAIVQKTEWLQAEAAAARSTSDVNPPFAENILSYNSPSGSITYTASTVTLKPGRTYKLIYKIGDVSPGPTGQTYTGTSWFDMTSNTNVGSKGWTTCVFNDPSQTTMPGGFCEFIVSPTVTTTYKINYFFPAGSGPLGYYARNNVLVITLP</sequence>
<protein>
    <recommendedName>
        <fullName evidence="4">DUF4198 domain-containing protein</fullName>
    </recommendedName>
</protein>
<organism evidence="2 3">
    <name type="scientific">Dyadobacter psychrotolerans</name>
    <dbReference type="NCBI Taxonomy" id="2541721"/>
    <lineage>
        <taxon>Bacteria</taxon>
        <taxon>Pseudomonadati</taxon>
        <taxon>Bacteroidota</taxon>
        <taxon>Cytophagia</taxon>
        <taxon>Cytophagales</taxon>
        <taxon>Spirosomataceae</taxon>
        <taxon>Dyadobacter</taxon>
    </lineage>
</organism>
<name>A0A4R5DK84_9BACT</name>
<keyword evidence="1" id="KW-0732">Signal</keyword>
<proteinExistence type="predicted"/>
<keyword evidence="3" id="KW-1185">Reference proteome</keyword>
<dbReference type="AlphaFoldDB" id="A0A4R5DK84"/>
<dbReference type="OrthoDB" id="961639at2"/>
<feature type="signal peptide" evidence="1">
    <location>
        <begin position="1"/>
        <end position="28"/>
    </location>
</feature>
<feature type="chain" id="PRO_5020720452" description="DUF4198 domain-containing protein" evidence="1">
    <location>
        <begin position="29"/>
        <end position="270"/>
    </location>
</feature>
<evidence type="ECO:0000313" key="2">
    <source>
        <dbReference type="EMBL" id="TDE14429.1"/>
    </source>
</evidence>
<comment type="caution">
    <text evidence="2">The sequence shown here is derived from an EMBL/GenBank/DDBJ whole genome shotgun (WGS) entry which is preliminary data.</text>
</comment>
<evidence type="ECO:0000256" key="1">
    <source>
        <dbReference type="SAM" id="SignalP"/>
    </source>
</evidence>
<reference evidence="2 3" key="1">
    <citation type="submission" date="2019-03" db="EMBL/GenBank/DDBJ databases">
        <title>Dyadobacter AR-3-6 sp. nov., isolated from arctic soil.</title>
        <authorList>
            <person name="Chaudhary D.K."/>
        </authorList>
    </citation>
    <scope>NUCLEOTIDE SEQUENCE [LARGE SCALE GENOMIC DNA]</scope>
    <source>
        <strain evidence="2 3">AR-3-6</strain>
    </source>
</reference>
<accession>A0A4R5DK84</accession>
<dbReference type="RefSeq" id="WP_131959013.1">
    <property type="nucleotide sequence ID" value="NZ_SMFL01000005.1"/>
</dbReference>